<gene>
    <name evidence="3" type="ORF">AIOL_001506</name>
</gene>
<keyword evidence="1" id="KW-0812">Transmembrane</keyword>
<keyword evidence="4" id="KW-1185">Reference proteome</keyword>
<comment type="caution">
    <text evidence="3">The sequence shown here is derived from an EMBL/GenBank/DDBJ whole genome shotgun (WGS) entry which is preliminary data.</text>
</comment>
<dbReference type="InterPro" id="IPR018705">
    <property type="entry name" value="DUF2134_membrane"/>
</dbReference>
<name>A0A0J9E1I7_9RHOB</name>
<dbReference type="PATRIC" id="fig|1675527.3.peg.1597"/>
<sequence length="389" mass="41485">MNLSAFRHTPRRFLSNDDGAVSVQNVIYLVLFLAVGGLAVDVGNAYRMRTIMQAAADAGAHAGAQELPAAAAAETAALSFVEANMPAAAYGNIASATDISVGAWDNSHRTFAPGATQSNAVAVRLRRDQSRGNQVATFLLRFVGFNYWEIETRAIAYSSSDCVGIKAQGKIRMGQDVRIGPGVCVYGRNGISMGQDPVVHPDGRIGTLADPPNITTGQDPRISNDSLFSSDMNADRARNISSTINTWEAVGFPGYIVKTVKKLPKNLKSNTLYIVNGNVKFGQDYRVADVIIATRGNISFGQDGAFRNRNDCNNGKALGLYATGQIKFGQDARVEGVDLIAGGDLIIGQDVRSLSAHMETGGDARIEQDPHFTTCRPLFGSASGTTLVY</sequence>
<keyword evidence="1" id="KW-0472">Membrane</keyword>
<dbReference type="RefSeq" id="WP_082152470.1">
    <property type="nucleotide sequence ID" value="NZ_LFTY01000002.1"/>
</dbReference>
<reference evidence="3 4" key="1">
    <citation type="submission" date="2015-06" db="EMBL/GenBank/DDBJ databases">
        <title>Draft genome sequence of an Alphaproteobacteria species associated to the Mediterranean sponge Oscarella lobularis.</title>
        <authorList>
            <person name="Jourda C."/>
            <person name="Santini S."/>
            <person name="Claverie J.-M."/>
        </authorList>
    </citation>
    <scope>NUCLEOTIDE SEQUENCE [LARGE SCALE GENOMIC DNA]</scope>
    <source>
        <strain evidence="3">IGS</strain>
    </source>
</reference>
<dbReference type="OrthoDB" id="7863619at2"/>
<keyword evidence="1" id="KW-1133">Transmembrane helix</keyword>
<evidence type="ECO:0000259" key="2">
    <source>
        <dbReference type="Pfam" id="PF09977"/>
    </source>
</evidence>
<feature type="domain" description="DUF2134" evidence="2">
    <location>
        <begin position="62"/>
        <end position="156"/>
    </location>
</feature>
<protein>
    <recommendedName>
        <fullName evidence="2">DUF2134 domain-containing protein</fullName>
    </recommendedName>
</protein>
<evidence type="ECO:0000313" key="4">
    <source>
        <dbReference type="Proteomes" id="UP000037178"/>
    </source>
</evidence>
<accession>A0A0J9E1I7</accession>
<dbReference type="EMBL" id="LFTY01000002">
    <property type="protein sequence ID" value="KMW56552.1"/>
    <property type="molecule type" value="Genomic_DNA"/>
</dbReference>
<feature type="transmembrane region" description="Helical" evidence="1">
    <location>
        <begin position="26"/>
        <end position="46"/>
    </location>
</feature>
<dbReference type="AlphaFoldDB" id="A0A0J9E1I7"/>
<evidence type="ECO:0000313" key="3">
    <source>
        <dbReference type="EMBL" id="KMW56552.1"/>
    </source>
</evidence>
<dbReference type="Pfam" id="PF09977">
    <property type="entry name" value="Tad_C"/>
    <property type="match status" value="1"/>
</dbReference>
<evidence type="ECO:0000256" key="1">
    <source>
        <dbReference type="SAM" id="Phobius"/>
    </source>
</evidence>
<proteinExistence type="predicted"/>
<organism evidence="3 4">
    <name type="scientific">Candidatus Rhodobacter oscarellae</name>
    <dbReference type="NCBI Taxonomy" id="1675527"/>
    <lineage>
        <taxon>Bacteria</taxon>
        <taxon>Pseudomonadati</taxon>
        <taxon>Pseudomonadota</taxon>
        <taxon>Alphaproteobacteria</taxon>
        <taxon>Rhodobacterales</taxon>
        <taxon>Rhodobacter group</taxon>
        <taxon>Rhodobacter</taxon>
    </lineage>
</organism>
<dbReference type="Proteomes" id="UP000037178">
    <property type="component" value="Unassembled WGS sequence"/>
</dbReference>
<dbReference type="STRING" id="1675527.AIOL_001506"/>